<organism evidence="3 4">
    <name type="scientific">Mucor saturninus</name>
    <dbReference type="NCBI Taxonomy" id="64648"/>
    <lineage>
        <taxon>Eukaryota</taxon>
        <taxon>Fungi</taxon>
        <taxon>Fungi incertae sedis</taxon>
        <taxon>Mucoromycota</taxon>
        <taxon>Mucoromycotina</taxon>
        <taxon>Mucoromycetes</taxon>
        <taxon>Mucorales</taxon>
        <taxon>Mucorineae</taxon>
        <taxon>Mucoraceae</taxon>
        <taxon>Mucor</taxon>
    </lineage>
</organism>
<keyword evidence="1" id="KW-0238">DNA-binding</keyword>
<evidence type="ECO:0000259" key="2">
    <source>
        <dbReference type="Pfam" id="PF07282"/>
    </source>
</evidence>
<dbReference type="InterPro" id="IPR010095">
    <property type="entry name" value="Cas12f1-like_TNB"/>
</dbReference>
<evidence type="ECO:0000313" key="4">
    <source>
        <dbReference type="Proteomes" id="UP000603453"/>
    </source>
</evidence>
<protein>
    <recommendedName>
        <fullName evidence="2">Cas12f1-like TNB domain-containing protein</fullName>
    </recommendedName>
</protein>
<gene>
    <name evidence="3" type="ORF">INT47_007555</name>
</gene>
<reference evidence="3" key="1">
    <citation type="submission" date="2020-12" db="EMBL/GenBank/DDBJ databases">
        <title>Metabolic potential, ecology and presence of endohyphal bacteria is reflected in genomic diversity of Mucoromycotina.</title>
        <authorList>
            <person name="Muszewska A."/>
            <person name="Okrasinska A."/>
            <person name="Steczkiewicz K."/>
            <person name="Drgas O."/>
            <person name="Orlowska M."/>
            <person name="Perlinska-Lenart U."/>
            <person name="Aleksandrzak-Piekarczyk T."/>
            <person name="Szatraj K."/>
            <person name="Zielenkiewicz U."/>
            <person name="Pilsyk S."/>
            <person name="Malc E."/>
            <person name="Mieczkowski P."/>
            <person name="Kruszewska J.S."/>
            <person name="Biernat P."/>
            <person name="Pawlowska J."/>
        </authorList>
    </citation>
    <scope>NUCLEOTIDE SEQUENCE</scope>
    <source>
        <strain evidence="3">WA0000017839</strain>
    </source>
</reference>
<accession>A0A8H7VA35</accession>
<dbReference type="Proteomes" id="UP000603453">
    <property type="component" value="Unassembled WGS sequence"/>
</dbReference>
<evidence type="ECO:0000256" key="1">
    <source>
        <dbReference type="ARBA" id="ARBA00023125"/>
    </source>
</evidence>
<sequence length="75" mass="8568">MCSNPSCLLKTLENVRIPDVGKIHNLWTCNSCNKLWNRDTNAARNIYSIASFMQKNNLRPSRFQRPATDPQSSIS</sequence>
<dbReference type="AlphaFoldDB" id="A0A8H7VA35"/>
<evidence type="ECO:0000313" key="3">
    <source>
        <dbReference type="EMBL" id="KAG2206799.1"/>
    </source>
</evidence>
<dbReference type="GO" id="GO:0003677">
    <property type="term" value="F:DNA binding"/>
    <property type="evidence" value="ECO:0007669"/>
    <property type="project" value="UniProtKB-KW"/>
</dbReference>
<comment type="caution">
    <text evidence="3">The sequence shown here is derived from an EMBL/GenBank/DDBJ whole genome shotgun (WGS) entry which is preliminary data.</text>
</comment>
<dbReference type="EMBL" id="JAEPRD010000028">
    <property type="protein sequence ID" value="KAG2206799.1"/>
    <property type="molecule type" value="Genomic_DNA"/>
</dbReference>
<dbReference type="OrthoDB" id="2289518at2759"/>
<dbReference type="Pfam" id="PF07282">
    <property type="entry name" value="Cas12f1-like_TNB"/>
    <property type="match status" value="1"/>
</dbReference>
<feature type="domain" description="Cas12f1-like TNB" evidence="2">
    <location>
        <begin position="7"/>
        <end position="46"/>
    </location>
</feature>
<keyword evidence="4" id="KW-1185">Reference proteome</keyword>
<proteinExistence type="predicted"/>
<name>A0A8H7VA35_9FUNG</name>